<dbReference type="Pfam" id="PF19780">
    <property type="entry name" value="DUF6265"/>
    <property type="match status" value="1"/>
</dbReference>
<evidence type="ECO:0000313" key="2">
    <source>
        <dbReference type="EMBL" id="SFU29412.1"/>
    </source>
</evidence>
<organism evidence="2 3">
    <name type="scientific">Pustulibacterium marinum</name>
    <dbReference type="NCBI Taxonomy" id="1224947"/>
    <lineage>
        <taxon>Bacteria</taxon>
        <taxon>Pseudomonadati</taxon>
        <taxon>Bacteroidota</taxon>
        <taxon>Flavobacteriia</taxon>
        <taxon>Flavobacteriales</taxon>
        <taxon>Flavobacteriaceae</taxon>
        <taxon>Pustulibacterium</taxon>
    </lineage>
</organism>
<evidence type="ECO:0000313" key="3">
    <source>
        <dbReference type="Proteomes" id="UP000199138"/>
    </source>
</evidence>
<dbReference type="RefSeq" id="WP_093022488.1">
    <property type="nucleotide sequence ID" value="NZ_FPBK01000001.1"/>
</dbReference>
<dbReference type="EMBL" id="FPBK01000001">
    <property type="protein sequence ID" value="SFU29412.1"/>
    <property type="molecule type" value="Genomic_DNA"/>
</dbReference>
<sequence length="164" mass="18881">MNKIVFLVSVCCTVAFARAQHTLSFEEGFVSPKASLSQISWLSGYWEGEAFGGQCEEIWSNPLGDSMMFVFKLSVNGKTKFYESGGIRQVGETLILQLKHFDAQFHGWEAKDETVDFNLIKITPNKIYFDGFTIEKISENNIHMWVKIEEDKNQEEVLFDYKKK</sequence>
<accession>A0A1I7EZN5</accession>
<keyword evidence="3" id="KW-1185">Reference proteome</keyword>
<reference evidence="2 3" key="1">
    <citation type="submission" date="2016-10" db="EMBL/GenBank/DDBJ databases">
        <authorList>
            <person name="de Groot N.N."/>
        </authorList>
    </citation>
    <scope>NUCLEOTIDE SEQUENCE [LARGE SCALE GENOMIC DNA]</scope>
    <source>
        <strain evidence="2 3">CGMCC 1.12333</strain>
    </source>
</reference>
<name>A0A1I7EZN5_9FLAO</name>
<feature type="domain" description="DUF6265" evidence="1">
    <location>
        <begin position="40"/>
        <end position="147"/>
    </location>
</feature>
<dbReference type="STRING" id="1224947.SAMN05216480_101475"/>
<dbReference type="AlphaFoldDB" id="A0A1I7EZN5"/>
<gene>
    <name evidence="2" type="ORF">SAMN05216480_101475</name>
</gene>
<dbReference type="InterPro" id="IPR046232">
    <property type="entry name" value="DUF6265"/>
</dbReference>
<dbReference type="OrthoDB" id="7567258at2"/>
<dbReference type="Proteomes" id="UP000199138">
    <property type="component" value="Unassembled WGS sequence"/>
</dbReference>
<proteinExistence type="predicted"/>
<evidence type="ECO:0000259" key="1">
    <source>
        <dbReference type="Pfam" id="PF19780"/>
    </source>
</evidence>
<protein>
    <recommendedName>
        <fullName evidence="1">DUF6265 domain-containing protein</fullName>
    </recommendedName>
</protein>